<sequence>MKEFDPNWTTISEKHHLVPNTYLKGWQHKDSYVYYIDKNENNIDFANPDQSKNTRKIVRTSNFYSRRVGALFQSKLDCDKYFAPLRLHGYKVKIDGLEVSDSIRLNNSFLDEFDLWSVYDTNDNLISEDEKQSLKEEIKSIHIRDLEEAWNQIFENTWFDVRNDILTEVNKNKKVNKIPAVRREELVGFMVSMEWRTEPAQPILKNMFNELIRLLGIEEFLNDPIPEEKKMYPFINTYGENYLHNILLSMYHQLFNKKGPIYEEIQYILNNMNLELFVPEIGCEFITTDNPVCRFQNDRDQTEYLFPISPDLACAVRKGSPVDKNHYFLNTLSKDEVFAYNEQLKKDCNKGYILGQPSKKPYFK</sequence>
<protein>
    <submittedName>
        <fullName evidence="1">DUF4238 domain-containing protein</fullName>
    </submittedName>
</protein>
<dbReference type="Pfam" id="PF14022">
    <property type="entry name" value="DUF4238"/>
    <property type="match status" value="1"/>
</dbReference>
<proteinExistence type="predicted"/>
<name>A0ABU8FCC4_9BACI</name>
<accession>A0ABU8FCC4</accession>
<comment type="caution">
    <text evidence="1">The sequence shown here is derived from an EMBL/GenBank/DDBJ whole genome shotgun (WGS) entry which is preliminary data.</text>
</comment>
<evidence type="ECO:0000313" key="1">
    <source>
        <dbReference type="EMBL" id="MEI4771882.1"/>
    </source>
</evidence>
<dbReference type="RefSeq" id="WP_336499429.1">
    <property type="nucleotide sequence ID" value="NZ_JBAWSY010000031.1"/>
</dbReference>
<evidence type="ECO:0000313" key="2">
    <source>
        <dbReference type="Proteomes" id="UP001364890"/>
    </source>
</evidence>
<dbReference type="InterPro" id="IPR025332">
    <property type="entry name" value="DUF4238"/>
</dbReference>
<gene>
    <name evidence="1" type="ORF">WAX74_19975</name>
</gene>
<dbReference type="Proteomes" id="UP001364890">
    <property type="component" value="Unassembled WGS sequence"/>
</dbReference>
<keyword evidence="2" id="KW-1185">Reference proteome</keyword>
<reference evidence="1 2" key="1">
    <citation type="submission" date="2024-01" db="EMBL/GenBank/DDBJ databases">
        <title>Seven novel Bacillus-like species.</title>
        <authorList>
            <person name="Liu G."/>
        </authorList>
    </citation>
    <scope>NUCLEOTIDE SEQUENCE [LARGE SCALE GENOMIC DNA]</scope>
    <source>
        <strain evidence="1 2">FJAT-51614</strain>
    </source>
</reference>
<dbReference type="EMBL" id="JBAWSY010000031">
    <property type="protein sequence ID" value="MEI4771882.1"/>
    <property type="molecule type" value="Genomic_DNA"/>
</dbReference>
<organism evidence="1 2">
    <name type="scientific">Psychrobacillus mangrovi</name>
    <dbReference type="NCBI Taxonomy" id="3117745"/>
    <lineage>
        <taxon>Bacteria</taxon>
        <taxon>Bacillati</taxon>
        <taxon>Bacillota</taxon>
        <taxon>Bacilli</taxon>
        <taxon>Bacillales</taxon>
        <taxon>Bacillaceae</taxon>
        <taxon>Psychrobacillus</taxon>
    </lineage>
</organism>